<dbReference type="EMBL" id="CCYD01001336">
    <property type="protein sequence ID" value="CEG44741.1"/>
    <property type="molecule type" value="Genomic_DNA"/>
</dbReference>
<dbReference type="AlphaFoldDB" id="A0A0P1AT22"/>
<evidence type="ECO:0000313" key="1">
    <source>
        <dbReference type="EMBL" id="CEG44741.1"/>
    </source>
</evidence>
<proteinExistence type="predicted"/>
<organism evidence="1 2">
    <name type="scientific">Plasmopara halstedii</name>
    <name type="common">Downy mildew of sunflower</name>
    <dbReference type="NCBI Taxonomy" id="4781"/>
    <lineage>
        <taxon>Eukaryota</taxon>
        <taxon>Sar</taxon>
        <taxon>Stramenopiles</taxon>
        <taxon>Oomycota</taxon>
        <taxon>Peronosporomycetes</taxon>
        <taxon>Peronosporales</taxon>
        <taxon>Peronosporaceae</taxon>
        <taxon>Plasmopara</taxon>
    </lineage>
</organism>
<dbReference type="GeneID" id="36396136"/>
<accession>A0A0P1AT22</accession>
<dbReference type="Proteomes" id="UP000054928">
    <property type="component" value="Unassembled WGS sequence"/>
</dbReference>
<evidence type="ECO:0000313" key="2">
    <source>
        <dbReference type="Proteomes" id="UP000054928"/>
    </source>
</evidence>
<sequence>MFDVATVWLAALGRLKTHTHYEEEITLTCTVAVRLAISAFVNASRVLVRHS</sequence>
<keyword evidence="2" id="KW-1185">Reference proteome</keyword>
<dbReference type="RefSeq" id="XP_024581110.1">
    <property type="nucleotide sequence ID" value="XM_024730876.1"/>
</dbReference>
<name>A0A0P1AT22_PLAHL</name>
<protein>
    <submittedName>
        <fullName evidence="1">Uncharacterized protein</fullName>
    </submittedName>
</protein>
<reference evidence="2" key="1">
    <citation type="submission" date="2014-09" db="EMBL/GenBank/DDBJ databases">
        <authorList>
            <person name="Sharma Rahul"/>
            <person name="Thines Marco"/>
        </authorList>
    </citation>
    <scope>NUCLEOTIDE SEQUENCE [LARGE SCALE GENOMIC DNA]</scope>
</reference>